<dbReference type="InterPro" id="IPR029063">
    <property type="entry name" value="SAM-dependent_MTases_sf"/>
</dbReference>
<keyword evidence="5 7" id="KW-0808">Transferase</keyword>
<dbReference type="GO" id="GO:0004719">
    <property type="term" value="F:protein-L-isoaspartate (D-aspartate) O-methyltransferase activity"/>
    <property type="evidence" value="ECO:0007669"/>
    <property type="project" value="UniProtKB-UniRule"/>
</dbReference>
<evidence type="ECO:0000256" key="6">
    <source>
        <dbReference type="ARBA" id="ARBA00022691"/>
    </source>
</evidence>
<dbReference type="RefSeq" id="WP_014809006.1">
    <property type="nucleotide sequence ID" value="NC_018025.1"/>
</dbReference>
<evidence type="ECO:0000313" key="9">
    <source>
        <dbReference type="Proteomes" id="UP000006055"/>
    </source>
</evidence>
<feature type="active site" evidence="7">
    <location>
        <position position="104"/>
    </location>
</feature>
<dbReference type="Gene3D" id="3.40.50.150">
    <property type="entry name" value="Vaccinia Virus protein VP39"/>
    <property type="match status" value="1"/>
</dbReference>
<dbReference type="SUPFAM" id="SSF53335">
    <property type="entry name" value="S-adenosyl-L-methionine-dependent methyltransferases"/>
    <property type="match status" value="1"/>
</dbReference>
<comment type="similarity">
    <text evidence="2 7">Belongs to the methyltransferase superfamily. L-isoaspartyl/D-aspartyl protein methyltransferase family.</text>
</comment>
<accession>I4C2R2</accession>
<dbReference type="GO" id="GO:0032259">
    <property type="term" value="P:methylation"/>
    <property type="evidence" value="ECO:0007669"/>
    <property type="project" value="UniProtKB-KW"/>
</dbReference>
<comment type="catalytic activity">
    <reaction evidence="7">
        <text>[protein]-L-isoaspartate + S-adenosyl-L-methionine = [protein]-L-isoaspartate alpha-methyl ester + S-adenosyl-L-homocysteine</text>
        <dbReference type="Rhea" id="RHEA:12705"/>
        <dbReference type="Rhea" id="RHEA-COMP:12143"/>
        <dbReference type="Rhea" id="RHEA-COMP:12144"/>
        <dbReference type="ChEBI" id="CHEBI:57856"/>
        <dbReference type="ChEBI" id="CHEBI:59789"/>
        <dbReference type="ChEBI" id="CHEBI:90596"/>
        <dbReference type="ChEBI" id="CHEBI:90598"/>
        <dbReference type="EC" id="2.1.1.77"/>
    </reaction>
</comment>
<dbReference type="KEGG" id="dti:Desti_1139"/>
<dbReference type="EC" id="2.1.1.77" evidence="7"/>
<dbReference type="PANTHER" id="PTHR11579">
    <property type="entry name" value="PROTEIN-L-ISOASPARTATE O-METHYLTRANSFERASE"/>
    <property type="match status" value="1"/>
</dbReference>
<dbReference type="GO" id="GO:0030091">
    <property type="term" value="P:protein repair"/>
    <property type="evidence" value="ECO:0007669"/>
    <property type="project" value="UniProtKB-UniRule"/>
</dbReference>
<sequence length="255" mass="28069">MYNCPQNRQHVFCFTRVAALLAFLIVCSIDILVSAQSLPVSEMQQERKRMVETQFKGLGRTPIENAAVLQAMLTVPRHLFVPSSHRRLSYEDTPLPIGFGQTISQPYIVALMTQALGVEPGMKVLEIGTGSGYQAAVLAQITPHVYTVEIIEELYRSASKRLQDLGYSSVVVRQGDGYFGLSEGAPYDRIIVTCAALHIPAPLFDQLKPGGKMIIPVGGGFETQRLLLVSKDQQGGRTSQTLELVRFVPLLRGTH</sequence>
<keyword evidence="3 7" id="KW-0963">Cytoplasm</keyword>
<dbReference type="Proteomes" id="UP000006055">
    <property type="component" value="Chromosome"/>
</dbReference>
<dbReference type="CDD" id="cd02440">
    <property type="entry name" value="AdoMet_MTases"/>
    <property type="match status" value="1"/>
</dbReference>
<evidence type="ECO:0000256" key="3">
    <source>
        <dbReference type="ARBA" id="ARBA00022490"/>
    </source>
</evidence>
<dbReference type="STRING" id="706587.Desti_1139"/>
<evidence type="ECO:0000256" key="2">
    <source>
        <dbReference type="ARBA" id="ARBA00005369"/>
    </source>
</evidence>
<proteinExistence type="inferred from homology"/>
<dbReference type="AlphaFoldDB" id="I4C2R2"/>
<dbReference type="FunFam" id="3.40.50.150:FF:000010">
    <property type="entry name" value="Protein-L-isoaspartate O-methyltransferase"/>
    <property type="match status" value="1"/>
</dbReference>
<organism evidence="8 9">
    <name type="scientific">Desulfomonile tiedjei (strain ATCC 49306 / DSM 6799 / DCB-1)</name>
    <dbReference type="NCBI Taxonomy" id="706587"/>
    <lineage>
        <taxon>Bacteria</taxon>
        <taxon>Pseudomonadati</taxon>
        <taxon>Thermodesulfobacteriota</taxon>
        <taxon>Desulfomonilia</taxon>
        <taxon>Desulfomonilales</taxon>
        <taxon>Desulfomonilaceae</taxon>
        <taxon>Desulfomonile</taxon>
    </lineage>
</organism>
<dbReference type="NCBIfam" id="TIGR00080">
    <property type="entry name" value="pimt"/>
    <property type="match status" value="1"/>
</dbReference>
<dbReference type="eggNOG" id="COG2518">
    <property type="taxonomic scope" value="Bacteria"/>
</dbReference>
<gene>
    <name evidence="7" type="primary">pcm</name>
    <name evidence="8" type="ordered locus">Desti_1139</name>
</gene>
<evidence type="ECO:0000256" key="4">
    <source>
        <dbReference type="ARBA" id="ARBA00022603"/>
    </source>
</evidence>
<comment type="function">
    <text evidence="7">Catalyzes the methyl esterification of L-isoaspartyl residues in peptides and proteins that result from spontaneous decomposition of normal L-aspartyl and L-asparaginyl residues. It plays a role in the repair and/or degradation of damaged proteins.</text>
</comment>
<keyword evidence="6 7" id="KW-0949">S-adenosyl-L-methionine</keyword>
<evidence type="ECO:0000256" key="7">
    <source>
        <dbReference type="HAMAP-Rule" id="MF_00090"/>
    </source>
</evidence>
<dbReference type="HOGENOM" id="CLU_055432_2_0_7"/>
<dbReference type="PANTHER" id="PTHR11579:SF0">
    <property type="entry name" value="PROTEIN-L-ISOASPARTATE(D-ASPARTATE) O-METHYLTRANSFERASE"/>
    <property type="match status" value="1"/>
</dbReference>
<evidence type="ECO:0000313" key="8">
    <source>
        <dbReference type="EMBL" id="AFM23853.1"/>
    </source>
</evidence>
<name>I4C2R2_DESTA</name>
<dbReference type="PATRIC" id="fig|706587.4.peg.1302"/>
<evidence type="ECO:0000256" key="1">
    <source>
        <dbReference type="ARBA" id="ARBA00004496"/>
    </source>
</evidence>
<keyword evidence="4 7" id="KW-0489">Methyltransferase</keyword>
<protein>
    <recommendedName>
        <fullName evidence="7">Protein-L-isoaspartate O-methyltransferase</fullName>
        <ecNumber evidence="7">2.1.1.77</ecNumber>
    </recommendedName>
    <alternativeName>
        <fullName evidence="7">L-isoaspartyl protein carboxyl methyltransferase</fullName>
    </alternativeName>
    <alternativeName>
        <fullName evidence="7">Protein L-isoaspartyl methyltransferase</fullName>
    </alternativeName>
    <alternativeName>
        <fullName evidence="7">Protein-beta-aspartate methyltransferase</fullName>
        <shortName evidence="7">PIMT</shortName>
    </alternativeName>
</protein>
<reference evidence="9" key="1">
    <citation type="submission" date="2012-06" db="EMBL/GenBank/DDBJ databases">
        <title>Complete sequence of chromosome of Desulfomonile tiedjei DSM 6799.</title>
        <authorList>
            <person name="Lucas S."/>
            <person name="Copeland A."/>
            <person name="Lapidus A."/>
            <person name="Glavina del Rio T."/>
            <person name="Dalin E."/>
            <person name="Tice H."/>
            <person name="Bruce D."/>
            <person name="Goodwin L."/>
            <person name="Pitluck S."/>
            <person name="Peters L."/>
            <person name="Ovchinnikova G."/>
            <person name="Zeytun A."/>
            <person name="Lu M."/>
            <person name="Kyrpides N."/>
            <person name="Mavromatis K."/>
            <person name="Ivanova N."/>
            <person name="Brettin T."/>
            <person name="Detter J.C."/>
            <person name="Han C."/>
            <person name="Larimer F."/>
            <person name="Land M."/>
            <person name="Hauser L."/>
            <person name="Markowitz V."/>
            <person name="Cheng J.-F."/>
            <person name="Hugenholtz P."/>
            <person name="Woyke T."/>
            <person name="Wu D."/>
            <person name="Spring S."/>
            <person name="Schroeder M."/>
            <person name="Brambilla E."/>
            <person name="Klenk H.-P."/>
            <person name="Eisen J.A."/>
        </authorList>
    </citation>
    <scope>NUCLEOTIDE SEQUENCE [LARGE SCALE GENOMIC DNA]</scope>
    <source>
        <strain evidence="9">ATCC 49306 / DSM 6799 / DCB-1</strain>
    </source>
</reference>
<dbReference type="HAMAP" id="MF_00090">
    <property type="entry name" value="PIMT"/>
    <property type="match status" value="1"/>
</dbReference>
<dbReference type="PROSITE" id="PS01279">
    <property type="entry name" value="PCMT"/>
    <property type="match status" value="1"/>
</dbReference>
<dbReference type="NCBIfam" id="NF001453">
    <property type="entry name" value="PRK00312.1"/>
    <property type="match status" value="1"/>
</dbReference>
<evidence type="ECO:0000256" key="5">
    <source>
        <dbReference type="ARBA" id="ARBA00022679"/>
    </source>
</evidence>
<dbReference type="InterPro" id="IPR000682">
    <property type="entry name" value="PCMT"/>
</dbReference>
<keyword evidence="9" id="KW-1185">Reference proteome</keyword>
<dbReference type="Pfam" id="PF01135">
    <property type="entry name" value="PCMT"/>
    <property type="match status" value="1"/>
</dbReference>
<dbReference type="GO" id="GO:0005737">
    <property type="term" value="C:cytoplasm"/>
    <property type="evidence" value="ECO:0007669"/>
    <property type="project" value="UniProtKB-SubCell"/>
</dbReference>
<comment type="subcellular location">
    <subcellularLocation>
        <location evidence="1 7">Cytoplasm</location>
    </subcellularLocation>
</comment>
<dbReference type="EMBL" id="CP003360">
    <property type="protein sequence ID" value="AFM23853.1"/>
    <property type="molecule type" value="Genomic_DNA"/>
</dbReference>